<gene>
    <name evidence="1" type="ORF">C667_19108</name>
</gene>
<reference evidence="1 2" key="1">
    <citation type="submission" date="2012-09" db="EMBL/GenBank/DDBJ databases">
        <title>Draft Genome Sequences of 6 Strains from Genus Thauera.</title>
        <authorList>
            <person name="Liu B."/>
            <person name="Shapleigh J.P."/>
            <person name="Frostegard A.H."/>
        </authorList>
    </citation>
    <scope>NUCLEOTIDE SEQUENCE [LARGE SCALE GENOMIC DNA]</scope>
    <source>
        <strain evidence="1 2">B4P</strain>
    </source>
</reference>
<feature type="non-terminal residue" evidence="1">
    <location>
        <position position="1"/>
    </location>
</feature>
<evidence type="ECO:0000313" key="1">
    <source>
        <dbReference type="EMBL" id="ENO95426.1"/>
    </source>
</evidence>
<keyword evidence="2" id="KW-1185">Reference proteome</keyword>
<comment type="caution">
    <text evidence="1">The sequence shown here is derived from an EMBL/GenBank/DDBJ whole genome shotgun (WGS) entry which is preliminary data.</text>
</comment>
<name>N6YMA3_9RHOO</name>
<dbReference type="EMBL" id="AMXF01000222">
    <property type="protein sequence ID" value="ENO95426.1"/>
    <property type="molecule type" value="Genomic_DNA"/>
</dbReference>
<proteinExistence type="predicted"/>
<sequence>AEQWAAALGARAAVPRRVQRGARHAMTVSDWRAQRRVCVRVCEVEHLGHAWSGGVAGEHFSDPKGPDASTLIWRFAQANLGGREA</sequence>
<dbReference type="AlphaFoldDB" id="N6YMA3"/>
<protein>
    <submittedName>
        <fullName evidence="1">Esterase, PHB depolymerase family protein</fullName>
    </submittedName>
</protein>
<evidence type="ECO:0000313" key="2">
    <source>
        <dbReference type="Proteomes" id="UP000013047"/>
    </source>
</evidence>
<dbReference type="Proteomes" id="UP000013047">
    <property type="component" value="Unassembled WGS sequence"/>
</dbReference>
<accession>N6YMA3</accession>
<dbReference type="SUPFAM" id="SSF53474">
    <property type="entry name" value="alpha/beta-Hydrolases"/>
    <property type="match status" value="1"/>
</dbReference>
<organism evidence="1 2">
    <name type="scientific">Thauera phenylacetica B4P</name>
    <dbReference type="NCBI Taxonomy" id="1234382"/>
    <lineage>
        <taxon>Bacteria</taxon>
        <taxon>Pseudomonadati</taxon>
        <taxon>Pseudomonadota</taxon>
        <taxon>Betaproteobacteria</taxon>
        <taxon>Rhodocyclales</taxon>
        <taxon>Zoogloeaceae</taxon>
        <taxon>Thauera</taxon>
    </lineage>
</organism>
<dbReference type="InterPro" id="IPR029058">
    <property type="entry name" value="AB_hydrolase_fold"/>
</dbReference>